<feature type="transmembrane region" description="Helical" evidence="1">
    <location>
        <begin position="153"/>
        <end position="172"/>
    </location>
</feature>
<feature type="domain" description="Calcineurin-like phosphoesterase" evidence="2">
    <location>
        <begin position="253"/>
        <end position="423"/>
    </location>
</feature>
<sequence length="499" mass="52588">MSSFRLLRVLAWFGAWLVVSTCAASLIFVGSERTIVVASHDATVSPDLSGNVVVRTGPVLPDLRISSGSEIGVEVELGKADTDSMQVLTARYAAIASQPRGQVAVVGRAVRTMALAAIVQGAALGAVPLLIWFAVGGDRRRDLVRRLRTRSGLLGAAVVLVVLTGIVVPLGWGRSESAAERWTPLGEFLGPSLRLPPEAEGVEVLADATTAQTRRLVASAVSSYRQGLEFYSRAEQDAAGLELREPEEDETVVLLVSDRHDNIGMDSVARAIADAGGATAIFNAGDDTSTGERWEAFSLDSVAEAFEDYDGRWAVAGNHDHGSFVSEYLGELGWTYLDGSVVDGPGGSRLLGVDDPRSSGLGNWRDETGLTSKEVGERLTEAACQADEDGERVNTILVHDADFGAGALARGCVDLVVGGHVHVTTGPDPGVGENGSTGYTYTTGTTGGAAYAIAIGTKLRRAAAVALITYRDGRPVGIQSVTLQTNGRYDVDEWVELTY</sequence>
<protein>
    <submittedName>
        <fullName evidence="3">Metallophosphoesterase</fullName>
    </submittedName>
</protein>
<dbReference type="SUPFAM" id="SSF56300">
    <property type="entry name" value="Metallo-dependent phosphatases"/>
    <property type="match status" value="1"/>
</dbReference>
<dbReference type="InterPro" id="IPR004843">
    <property type="entry name" value="Calcineurin-like_PHP"/>
</dbReference>
<keyword evidence="4" id="KW-1185">Reference proteome</keyword>
<proteinExistence type="predicted"/>
<evidence type="ECO:0000259" key="2">
    <source>
        <dbReference type="Pfam" id="PF00149"/>
    </source>
</evidence>
<name>A0ABW0ZBT9_9ACTN</name>
<accession>A0ABW0ZBT9</accession>
<dbReference type="Proteomes" id="UP001596072">
    <property type="component" value="Unassembled WGS sequence"/>
</dbReference>
<dbReference type="InterPro" id="IPR029052">
    <property type="entry name" value="Metallo-depent_PP-like"/>
</dbReference>
<keyword evidence="1" id="KW-1133">Transmembrane helix</keyword>
<evidence type="ECO:0000313" key="3">
    <source>
        <dbReference type="EMBL" id="MFC5727507.1"/>
    </source>
</evidence>
<gene>
    <name evidence="3" type="ORF">ACFPQB_01160</name>
</gene>
<reference evidence="4" key="1">
    <citation type="journal article" date="2019" name="Int. J. Syst. Evol. Microbiol.">
        <title>The Global Catalogue of Microorganisms (GCM) 10K type strain sequencing project: providing services to taxonomists for standard genome sequencing and annotation.</title>
        <authorList>
            <consortium name="The Broad Institute Genomics Platform"/>
            <consortium name="The Broad Institute Genome Sequencing Center for Infectious Disease"/>
            <person name="Wu L."/>
            <person name="Ma J."/>
        </authorList>
    </citation>
    <scope>NUCLEOTIDE SEQUENCE [LARGE SCALE GENOMIC DNA]</scope>
    <source>
        <strain evidence="4">YIM 94188</strain>
    </source>
</reference>
<organism evidence="3 4">
    <name type="scientific">Nocardioides vastitatis</name>
    <dbReference type="NCBI Taxonomy" id="2568655"/>
    <lineage>
        <taxon>Bacteria</taxon>
        <taxon>Bacillati</taxon>
        <taxon>Actinomycetota</taxon>
        <taxon>Actinomycetes</taxon>
        <taxon>Propionibacteriales</taxon>
        <taxon>Nocardioidaceae</taxon>
        <taxon>Nocardioides</taxon>
    </lineage>
</organism>
<dbReference type="EMBL" id="JBHSNS010000001">
    <property type="protein sequence ID" value="MFC5727507.1"/>
    <property type="molecule type" value="Genomic_DNA"/>
</dbReference>
<feature type="transmembrane region" description="Helical" evidence="1">
    <location>
        <begin position="113"/>
        <end position="133"/>
    </location>
</feature>
<dbReference type="RefSeq" id="WP_136434700.1">
    <property type="nucleotide sequence ID" value="NZ_JBHSNS010000001.1"/>
</dbReference>
<keyword evidence="1" id="KW-0812">Transmembrane</keyword>
<evidence type="ECO:0000256" key="1">
    <source>
        <dbReference type="SAM" id="Phobius"/>
    </source>
</evidence>
<evidence type="ECO:0000313" key="4">
    <source>
        <dbReference type="Proteomes" id="UP001596072"/>
    </source>
</evidence>
<comment type="caution">
    <text evidence="3">The sequence shown here is derived from an EMBL/GenBank/DDBJ whole genome shotgun (WGS) entry which is preliminary data.</text>
</comment>
<dbReference type="Pfam" id="PF00149">
    <property type="entry name" value="Metallophos"/>
    <property type="match status" value="1"/>
</dbReference>
<keyword evidence="1" id="KW-0472">Membrane</keyword>